<keyword evidence="1" id="KW-0472">Membrane</keyword>
<accession>A0A4R3HUJ3</accession>
<keyword evidence="1" id="KW-1133">Transmembrane helix</keyword>
<sequence length="78" mass="9196">MSQGLFFAIWYVVALVVLMYLNTRLIRNVKSEYKGLWHGLLLVKPERLNEKGLRLRRIAILFIFIYLIGGVLVLRTIY</sequence>
<feature type="transmembrane region" description="Helical" evidence="1">
    <location>
        <begin position="6"/>
        <end position="23"/>
    </location>
</feature>
<organism evidence="2 3">
    <name type="scientific">Reinekea marinisedimentorum</name>
    <dbReference type="NCBI Taxonomy" id="230495"/>
    <lineage>
        <taxon>Bacteria</taxon>
        <taxon>Pseudomonadati</taxon>
        <taxon>Pseudomonadota</taxon>
        <taxon>Gammaproteobacteria</taxon>
        <taxon>Oceanospirillales</taxon>
        <taxon>Saccharospirillaceae</taxon>
        <taxon>Reinekea</taxon>
    </lineage>
</organism>
<keyword evidence="3" id="KW-1185">Reference proteome</keyword>
<dbReference type="AlphaFoldDB" id="A0A4R3HUJ3"/>
<evidence type="ECO:0000313" key="2">
    <source>
        <dbReference type="EMBL" id="TCS36718.1"/>
    </source>
</evidence>
<keyword evidence="1" id="KW-0812">Transmembrane</keyword>
<evidence type="ECO:0000313" key="3">
    <source>
        <dbReference type="Proteomes" id="UP000295793"/>
    </source>
</evidence>
<protein>
    <submittedName>
        <fullName evidence="2">Uncharacterized protein</fullName>
    </submittedName>
</protein>
<evidence type="ECO:0000256" key="1">
    <source>
        <dbReference type="SAM" id="Phobius"/>
    </source>
</evidence>
<gene>
    <name evidence="2" type="ORF">BCF53_12342</name>
</gene>
<dbReference type="EMBL" id="SLZR01000023">
    <property type="protein sequence ID" value="TCS36718.1"/>
    <property type="molecule type" value="Genomic_DNA"/>
</dbReference>
<name>A0A4R3HUJ3_9GAMM</name>
<proteinExistence type="predicted"/>
<feature type="transmembrane region" description="Helical" evidence="1">
    <location>
        <begin position="58"/>
        <end position="77"/>
    </location>
</feature>
<reference evidence="2 3" key="1">
    <citation type="submission" date="2019-03" db="EMBL/GenBank/DDBJ databases">
        <title>Genomic Encyclopedia of Archaeal and Bacterial Type Strains, Phase II (KMG-II): from individual species to whole genera.</title>
        <authorList>
            <person name="Goeker M."/>
        </authorList>
    </citation>
    <scope>NUCLEOTIDE SEQUENCE [LARGE SCALE GENOMIC DNA]</scope>
    <source>
        <strain evidence="2 3">DSM 15388</strain>
    </source>
</reference>
<dbReference type="Proteomes" id="UP000295793">
    <property type="component" value="Unassembled WGS sequence"/>
</dbReference>
<comment type="caution">
    <text evidence="2">The sequence shown here is derived from an EMBL/GenBank/DDBJ whole genome shotgun (WGS) entry which is preliminary data.</text>
</comment>